<accession>A0A7R9I0U7</accession>
<organism evidence="3">
    <name type="scientific">Timema bartmani</name>
    <dbReference type="NCBI Taxonomy" id="61472"/>
    <lineage>
        <taxon>Eukaryota</taxon>
        <taxon>Metazoa</taxon>
        <taxon>Ecdysozoa</taxon>
        <taxon>Arthropoda</taxon>
        <taxon>Hexapoda</taxon>
        <taxon>Insecta</taxon>
        <taxon>Pterygota</taxon>
        <taxon>Neoptera</taxon>
        <taxon>Polyneoptera</taxon>
        <taxon>Phasmatodea</taxon>
        <taxon>Timematodea</taxon>
        <taxon>Timematoidea</taxon>
        <taxon>Timematidae</taxon>
        <taxon>Timema</taxon>
    </lineage>
</organism>
<name>A0A7R9I0U7_9NEOP</name>
<feature type="coiled-coil region" evidence="1">
    <location>
        <begin position="9"/>
        <end position="310"/>
    </location>
</feature>
<dbReference type="AlphaFoldDB" id="A0A7R9I0U7"/>
<feature type="compositionally biased region" description="Basic and acidic residues" evidence="2">
    <location>
        <begin position="541"/>
        <end position="550"/>
    </location>
</feature>
<protein>
    <submittedName>
        <fullName evidence="3">Uncharacterized protein</fullName>
    </submittedName>
</protein>
<dbReference type="PANTHER" id="PTHR45615">
    <property type="entry name" value="MYOSIN HEAVY CHAIN, NON-MUSCLE"/>
    <property type="match status" value="1"/>
</dbReference>
<proteinExistence type="predicted"/>
<feature type="region of interest" description="Disordered" evidence="2">
    <location>
        <begin position="534"/>
        <end position="555"/>
    </location>
</feature>
<sequence length="645" mass="72899">MDESLRSEVLELKLKLKEQTVIVEEYKQKSHEMKLKVTAAELMRDEAMSEADSLQDSLTKARSQYTELDLKKNKEISLIHKQSHEKMEALLQHFEDQKSKYEEQMASLREQLSALQNQTTSELNSTSVVEEILELKNENSVLRKSVDMLKEKLSLTENDRLVLYHKYDVANKELEMVTDNLTSKKEELNLANENIKALQEELVMLRVELDGVKILQNPLERGNSLFGEVDDYRKRLQSRLDSANQTNKQLKRQLAVKCNELSKLKAEKVFLCSEFKSVEEGCKKFDNLHVESYKIRIQELQGRVEELERLKLPQVRVLSGDKGENLSWVENLVEGERAETRKLRAALEEKSLARLMESDSLHRVQRELQVVKAQLMQARAHNIALQLETQEGGMFTPYKLCLGPGRVRSGTLSPLPLFCARARETLARVVVRQGPRPPPSLSVCGRRDASVQTPSPGRRRSGSHVLGTPTRRLHACRRLRPDATPRCVPTTVDAVRRLTARPSFLPPLPCETIRLNNGVVRDMGCNTSKEAVQPVEDTNQEEDKPREEARTVSGVTGNKVEEEIGTLNDSSVKQNLKPVASSEVVGPGPPFIIDVVRSKWDRVGGPLHSFGIHEALQKKGGGGVAPFRSFDTIYLAPEASRRAKD</sequence>
<keyword evidence="1" id="KW-0175">Coiled coil</keyword>
<evidence type="ECO:0000256" key="1">
    <source>
        <dbReference type="SAM" id="Coils"/>
    </source>
</evidence>
<gene>
    <name evidence="3" type="ORF">TBIB3V08_LOCUS5648</name>
</gene>
<dbReference type="PANTHER" id="PTHR45615:SF63">
    <property type="entry name" value="CHROMOSOME UNDETERMINED SCAFFOLD_10, WHOLE GENOME SHOTGUN SEQUENCE"/>
    <property type="match status" value="1"/>
</dbReference>
<evidence type="ECO:0000256" key="2">
    <source>
        <dbReference type="SAM" id="MobiDB-lite"/>
    </source>
</evidence>
<evidence type="ECO:0000313" key="3">
    <source>
        <dbReference type="EMBL" id="CAD7443238.1"/>
    </source>
</evidence>
<feature type="region of interest" description="Disordered" evidence="2">
    <location>
        <begin position="433"/>
        <end position="468"/>
    </location>
</feature>
<dbReference type="EMBL" id="OD566041">
    <property type="protein sequence ID" value="CAD7443238.1"/>
    <property type="molecule type" value="Genomic_DNA"/>
</dbReference>
<reference evidence="3" key="1">
    <citation type="submission" date="2020-11" db="EMBL/GenBank/DDBJ databases">
        <authorList>
            <person name="Tran Van P."/>
        </authorList>
    </citation>
    <scope>NUCLEOTIDE SEQUENCE</scope>
</reference>